<name>E6YNJ4_9HYPH</name>
<proteinExistence type="predicted"/>
<organism evidence="1">
    <name type="scientific">Bartonella rochalimae ATCC BAA-1498</name>
    <dbReference type="NCBI Taxonomy" id="685782"/>
    <lineage>
        <taxon>Bacteria</taxon>
        <taxon>Pseudomonadati</taxon>
        <taxon>Pseudomonadota</taxon>
        <taxon>Alphaproteobacteria</taxon>
        <taxon>Hyphomicrobiales</taxon>
        <taxon>Bartonellaceae</taxon>
        <taxon>Bartonella</taxon>
    </lineage>
</organism>
<evidence type="ECO:0000313" key="1">
    <source>
        <dbReference type="EMBL" id="CBI78432.1"/>
    </source>
</evidence>
<sequence>MVVSIIKHPDLAFTATLSLRENPRKVIQCTIISTCSVLRD</sequence>
<dbReference type="AlphaFoldDB" id="E6YNJ4"/>
<protein>
    <submittedName>
        <fullName evidence="1">Uncharacterized protein</fullName>
    </submittedName>
</protein>
<dbReference type="EMBL" id="FN645467">
    <property type="protein sequence ID" value="CBI78432.1"/>
    <property type="molecule type" value="Genomic_DNA"/>
</dbReference>
<gene>
    <name evidence="1" type="ORF">BARRO_130076</name>
</gene>
<reference evidence="1" key="1">
    <citation type="journal article" date="2011" name="PLoS Genet.">
        <title>Parallel evolution of a type IV secretion system in radiating lineages of the host-restricted bacterial pathogen Bartonella.</title>
        <authorList>
            <person name="Engel P."/>
            <person name="Salzburger W."/>
            <person name="Liesch M."/>
            <person name="Chang C.C."/>
            <person name="Maruyama S."/>
            <person name="Lanz C."/>
            <person name="Calteau A."/>
            <person name="Lajus A."/>
            <person name="Medigue C."/>
            <person name="Schuster S.C."/>
            <person name="Dehio C."/>
        </authorList>
    </citation>
    <scope>NUCLEOTIDE SEQUENCE</scope>
    <source>
        <strain evidence="1">ATCC BAA-1498</strain>
    </source>
</reference>
<accession>E6YNJ4</accession>